<dbReference type="PROSITE" id="PS51186">
    <property type="entry name" value="GNAT"/>
    <property type="match status" value="1"/>
</dbReference>
<dbReference type="Pfam" id="PF13673">
    <property type="entry name" value="Acetyltransf_10"/>
    <property type="match status" value="1"/>
</dbReference>
<dbReference type="EMBL" id="FQZH01000003">
    <property type="protein sequence ID" value="SHJ36731.1"/>
    <property type="molecule type" value="Genomic_DNA"/>
</dbReference>
<dbReference type="InterPro" id="IPR050680">
    <property type="entry name" value="YpeA/RimI_acetyltransf"/>
</dbReference>
<reference evidence="5" key="1">
    <citation type="submission" date="2016-11" db="EMBL/GenBank/DDBJ databases">
        <authorList>
            <person name="Varghese N."/>
            <person name="Submissions S."/>
        </authorList>
    </citation>
    <scope>NUCLEOTIDE SEQUENCE [LARGE SCALE GENOMIC DNA]</scope>
    <source>
        <strain evidence="5">DSM 22807</strain>
    </source>
</reference>
<name>A0A1M6IQI6_9FLAO</name>
<proteinExistence type="predicted"/>
<evidence type="ECO:0000313" key="5">
    <source>
        <dbReference type="Proteomes" id="UP000184232"/>
    </source>
</evidence>
<accession>A0A1M6IQI6</accession>
<dbReference type="Gene3D" id="3.40.630.30">
    <property type="match status" value="1"/>
</dbReference>
<evidence type="ECO:0000256" key="2">
    <source>
        <dbReference type="ARBA" id="ARBA00023315"/>
    </source>
</evidence>
<dbReference type="InterPro" id="IPR016181">
    <property type="entry name" value="Acyl_CoA_acyltransferase"/>
</dbReference>
<dbReference type="GO" id="GO:0005840">
    <property type="term" value="C:ribosome"/>
    <property type="evidence" value="ECO:0007669"/>
    <property type="project" value="UniProtKB-KW"/>
</dbReference>
<gene>
    <name evidence="4" type="ORF">SAMN05444337_1841</name>
</gene>
<evidence type="ECO:0000256" key="1">
    <source>
        <dbReference type="ARBA" id="ARBA00022679"/>
    </source>
</evidence>
<dbReference type="RefSeq" id="WP_072784275.1">
    <property type="nucleotide sequence ID" value="NZ_CP045292.1"/>
</dbReference>
<organism evidence="4 5">
    <name type="scientific">Flavobacterium haoranii</name>
    <dbReference type="NCBI Taxonomy" id="683124"/>
    <lineage>
        <taxon>Bacteria</taxon>
        <taxon>Pseudomonadati</taxon>
        <taxon>Bacteroidota</taxon>
        <taxon>Flavobacteriia</taxon>
        <taxon>Flavobacteriales</taxon>
        <taxon>Flavobacteriaceae</taxon>
        <taxon>Flavobacterium</taxon>
    </lineage>
</organism>
<feature type="domain" description="N-acetyltransferase" evidence="3">
    <location>
        <begin position="19"/>
        <end position="163"/>
    </location>
</feature>
<dbReference type="PANTHER" id="PTHR43420:SF47">
    <property type="entry name" value="N-ACETYLTRANSFERASE DOMAIN-CONTAINING PROTEIN"/>
    <property type="match status" value="1"/>
</dbReference>
<evidence type="ECO:0000313" key="4">
    <source>
        <dbReference type="EMBL" id="SHJ36731.1"/>
    </source>
</evidence>
<keyword evidence="1" id="KW-0808">Transferase</keyword>
<keyword evidence="4" id="KW-0687">Ribonucleoprotein</keyword>
<dbReference type="GO" id="GO:0016747">
    <property type="term" value="F:acyltransferase activity, transferring groups other than amino-acyl groups"/>
    <property type="evidence" value="ECO:0007669"/>
    <property type="project" value="InterPro"/>
</dbReference>
<keyword evidence="2" id="KW-0012">Acyltransferase</keyword>
<dbReference type="Proteomes" id="UP000184232">
    <property type="component" value="Unassembled WGS sequence"/>
</dbReference>
<dbReference type="SUPFAM" id="SSF55729">
    <property type="entry name" value="Acyl-CoA N-acyltransferases (Nat)"/>
    <property type="match status" value="1"/>
</dbReference>
<keyword evidence="5" id="KW-1185">Reference proteome</keyword>
<evidence type="ECO:0000259" key="3">
    <source>
        <dbReference type="PROSITE" id="PS51186"/>
    </source>
</evidence>
<dbReference type="AlphaFoldDB" id="A0A1M6IQI6"/>
<dbReference type="OrthoDB" id="9800604at2"/>
<dbReference type="STRING" id="683124.SAMN05444337_1841"/>
<dbReference type="InterPro" id="IPR000182">
    <property type="entry name" value="GNAT_dom"/>
</dbReference>
<protein>
    <submittedName>
        <fullName evidence="4">Ribosomal protein S18 acetylase RimI</fullName>
    </submittedName>
</protein>
<dbReference type="CDD" id="cd04301">
    <property type="entry name" value="NAT_SF"/>
    <property type="match status" value="1"/>
</dbReference>
<dbReference type="PANTHER" id="PTHR43420">
    <property type="entry name" value="ACETYLTRANSFERASE"/>
    <property type="match status" value="1"/>
</dbReference>
<sequence length="163" mass="19030">MQLIKANSNLLSIIEQLARKIWPVAYADILSQEQLEYMLTMFYSEEALISQLEKGHVFYLVQNNLGDYLGFVSYELNCELHKTKIHKIYVLPETQGIGLGKLLFEKVREEALKANQKAIFLNVNKYNNAQHFYNKLDFKIVKEEVIDIGRGYVMDDYVMEVKI</sequence>
<keyword evidence="4" id="KW-0689">Ribosomal protein</keyword>